<sequence>MNYWVLALHFEWATAEMVRQAIAYQDCSIEDLAEGVNKKLITPDQYKQITGKAM</sequence>
<accession>A0AAP3CHZ9</accession>
<gene>
    <name evidence="1" type="ORF">MOC71_08355</name>
</gene>
<dbReference type="EMBL" id="JALAOH010000017">
    <property type="protein sequence ID" value="MCY8316749.1"/>
    <property type="molecule type" value="Genomic_DNA"/>
</dbReference>
<evidence type="ECO:0000313" key="1">
    <source>
        <dbReference type="EMBL" id="MCY8316749.1"/>
    </source>
</evidence>
<dbReference type="AlphaFoldDB" id="A0AAP3CHZ9"/>
<reference evidence="1" key="1">
    <citation type="submission" date="2022-02" db="EMBL/GenBank/DDBJ databases">
        <title>Crop Bioprotection Bacillus Genome Sequencing.</title>
        <authorList>
            <person name="Dunlap C."/>
        </authorList>
    </citation>
    <scope>NUCLEOTIDE SEQUENCE</scope>
    <source>
        <strain evidence="1">98-1</strain>
    </source>
</reference>
<dbReference type="Pfam" id="PF09693">
    <property type="entry name" value="Phage_XkdX"/>
    <property type="match status" value="1"/>
</dbReference>
<evidence type="ECO:0000313" key="2">
    <source>
        <dbReference type="Proteomes" id="UP001067121"/>
    </source>
</evidence>
<protein>
    <submittedName>
        <fullName evidence="1">XkdX family protein</fullName>
    </submittedName>
</protein>
<name>A0AAP3CHZ9_BACVA</name>
<dbReference type="Proteomes" id="UP001067121">
    <property type="component" value="Unassembled WGS sequence"/>
</dbReference>
<dbReference type="NCBIfam" id="TIGR01669">
    <property type="entry name" value="phage_XkdX"/>
    <property type="match status" value="1"/>
</dbReference>
<comment type="caution">
    <text evidence="1">The sequence shown here is derived from an EMBL/GenBank/DDBJ whole genome shotgun (WGS) entry which is preliminary data.</text>
</comment>
<organism evidence="1 2">
    <name type="scientific">Bacillus vallismortis</name>
    <dbReference type="NCBI Taxonomy" id="72361"/>
    <lineage>
        <taxon>Bacteria</taxon>
        <taxon>Bacillati</taxon>
        <taxon>Bacillota</taxon>
        <taxon>Bacilli</taxon>
        <taxon>Bacillales</taxon>
        <taxon>Bacillaceae</taxon>
        <taxon>Bacillus</taxon>
    </lineage>
</organism>
<proteinExistence type="predicted"/>
<dbReference type="RefSeq" id="WP_268543298.1">
    <property type="nucleotide sequence ID" value="NZ_JALAOH010000017.1"/>
</dbReference>
<dbReference type="InterPro" id="IPR010022">
    <property type="entry name" value="XkdX"/>
</dbReference>